<proteinExistence type="predicted"/>
<gene>
    <name evidence="1" type="ORF">ALO43_200088</name>
</gene>
<comment type="caution">
    <text evidence="1">The sequence shown here is derived from an EMBL/GenBank/DDBJ whole genome shotgun (WGS) entry which is preliminary data.</text>
</comment>
<evidence type="ECO:0000313" key="2">
    <source>
        <dbReference type="Proteomes" id="UP000050523"/>
    </source>
</evidence>
<dbReference type="EMBL" id="LJRO01000248">
    <property type="protein sequence ID" value="KPY98625.1"/>
    <property type="molecule type" value="Genomic_DNA"/>
</dbReference>
<accession>A0AA40P3J8</accession>
<sequence length="53" mass="6034">MQAEVVTVGIDVLMGKRTDDDFTRTHTIFDFTTGQYHGQSRMIFEGTVLLEPK</sequence>
<reference evidence="1 2" key="1">
    <citation type="submission" date="2015-09" db="EMBL/GenBank/DDBJ databases">
        <title>Genome announcement of multiple Pseudomonas syringae strains.</title>
        <authorList>
            <person name="Thakur S."/>
            <person name="Wang P.W."/>
            <person name="Gong Y."/>
            <person name="Weir B.S."/>
            <person name="Guttman D.S."/>
        </authorList>
    </citation>
    <scope>NUCLEOTIDE SEQUENCE [LARGE SCALE GENOMIC DNA]</scope>
    <source>
        <strain evidence="1 2">ICMP9151</strain>
    </source>
</reference>
<dbReference type="AlphaFoldDB" id="A0AA40P3J8"/>
<evidence type="ECO:0000313" key="1">
    <source>
        <dbReference type="EMBL" id="KPY98625.1"/>
    </source>
</evidence>
<protein>
    <submittedName>
        <fullName evidence="1">RulB protein</fullName>
    </submittedName>
</protein>
<name>A0AA40P3J8_9PSED</name>
<organism evidence="1 2">
    <name type="scientific">Pseudomonas tremae</name>
    <dbReference type="NCBI Taxonomy" id="200454"/>
    <lineage>
        <taxon>Bacteria</taxon>
        <taxon>Pseudomonadati</taxon>
        <taxon>Pseudomonadota</taxon>
        <taxon>Gammaproteobacteria</taxon>
        <taxon>Pseudomonadales</taxon>
        <taxon>Pseudomonadaceae</taxon>
        <taxon>Pseudomonas</taxon>
    </lineage>
</organism>
<dbReference type="Proteomes" id="UP000050523">
    <property type="component" value="Unassembled WGS sequence"/>
</dbReference>